<keyword evidence="11" id="KW-0812">Transmembrane</keyword>
<keyword evidence="8 10" id="KW-0653">Protein transport</keyword>
<feature type="transmembrane region" description="Helical" evidence="11">
    <location>
        <begin position="50"/>
        <end position="71"/>
    </location>
</feature>
<evidence type="ECO:0000256" key="11">
    <source>
        <dbReference type="SAM" id="Phobius"/>
    </source>
</evidence>
<gene>
    <name evidence="10" type="primary">lolA</name>
    <name evidence="12" type="ORF">SAMN05216404_1277</name>
</gene>
<dbReference type="PANTHER" id="PTHR35869:SF1">
    <property type="entry name" value="OUTER-MEMBRANE LIPOPROTEIN CARRIER PROTEIN"/>
    <property type="match status" value="1"/>
</dbReference>
<evidence type="ECO:0000313" key="12">
    <source>
        <dbReference type="EMBL" id="SEO49170.1"/>
    </source>
</evidence>
<organism evidence="12 13">
    <name type="scientific">Nitrosospira multiformis</name>
    <dbReference type="NCBI Taxonomy" id="1231"/>
    <lineage>
        <taxon>Bacteria</taxon>
        <taxon>Pseudomonadati</taxon>
        <taxon>Pseudomonadota</taxon>
        <taxon>Betaproteobacteria</taxon>
        <taxon>Nitrosomonadales</taxon>
        <taxon>Nitrosomonadaceae</taxon>
        <taxon>Nitrosospira</taxon>
    </lineage>
</organism>
<sequence length="250" mass="28350">MLLLPDIDCGTSRDALNCPPKRSGLFIITVILFFAWFQSIVKIMKLSEKFCVFLFLLLFTSITHATGIGSLKSFMWNAHTVRADFSQTVLDKSRRIVQTASGAMQFERPGKFRWIYEKPYEQLIVGDGERIWFYDRDLAQVTVRKLDAAIGSSPAALLAGNNDIEKNFHLLEVGLQGNIEWVEATPKTRESTFERVLLGFTLEGILRVMELHDNFGQATVFEFSGVEQNRKLPPELFKFHPPAGVDVISE</sequence>
<dbReference type="AlphaFoldDB" id="A0A1H8Q4M8"/>
<proteinExistence type="inferred from homology"/>
<evidence type="ECO:0000256" key="10">
    <source>
        <dbReference type="HAMAP-Rule" id="MF_00240"/>
    </source>
</evidence>
<evidence type="ECO:0000313" key="13">
    <source>
        <dbReference type="Proteomes" id="UP000183898"/>
    </source>
</evidence>
<dbReference type="NCBIfam" id="TIGR00547">
    <property type="entry name" value="lolA"/>
    <property type="match status" value="1"/>
</dbReference>
<dbReference type="GO" id="GO:0042597">
    <property type="term" value="C:periplasmic space"/>
    <property type="evidence" value="ECO:0007669"/>
    <property type="project" value="UniProtKB-SubCell"/>
</dbReference>
<keyword evidence="11" id="KW-1133">Transmembrane helix</keyword>
<name>A0A1H8Q4M8_9PROT</name>
<dbReference type="Proteomes" id="UP000183898">
    <property type="component" value="Unassembled WGS sequence"/>
</dbReference>
<dbReference type="HAMAP" id="MF_00240">
    <property type="entry name" value="LolA"/>
    <property type="match status" value="1"/>
</dbReference>
<evidence type="ECO:0000256" key="7">
    <source>
        <dbReference type="ARBA" id="ARBA00022764"/>
    </source>
</evidence>
<dbReference type="InterPro" id="IPR004564">
    <property type="entry name" value="OM_lipoprot_carrier_LolA-like"/>
</dbReference>
<accession>A0A1H8Q4M8</accession>
<keyword evidence="6" id="KW-0732">Signal</keyword>
<dbReference type="InterPro" id="IPR029046">
    <property type="entry name" value="LolA/LolB/LppX"/>
</dbReference>
<dbReference type="InterPro" id="IPR018323">
    <property type="entry name" value="OM_lipoprot_carrier_LolA_Pbac"/>
</dbReference>
<dbReference type="PANTHER" id="PTHR35869">
    <property type="entry name" value="OUTER-MEMBRANE LIPOPROTEIN CARRIER PROTEIN"/>
    <property type="match status" value="1"/>
</dbReference>
<keyword evidence="9 10" id="KW-0143">Chaperone</keyword>
<keyword evidence="7 10" id="KW-0574">Periplasm</keyword>
<dbReference type="GO" id="GO:0042953">
    <property type="term" value="P:lipoprotein transport"/>
    <property type="evidence" value="ECO:0007669"/>
    <property type="project" value="InterPro"/>
</dbReference>
<evidence type="ECO:0000256" key="9">
    <source>
        <dbReference type="ARBA" id="ARBA00023186"/>
    </source>
</evidence>
<dbReference type="GO" id="GO:0044874">
    <property type="term" value="P:lipoprotein localization to outer membrane"/>
    <property type="evidence" value="ECO:0007669"/>
    <property type="project" value="UniProtKB-UniRule"/>
</dbReference>
<dbReference type="CDD" id="cd16325">
    <property type="entry name" value="LolA"/>
    <property type="match status" value="1"/>
</dbReference>
<evidence type="ECO:0000256" key="6">
    <source>
        <dbReference type="ARBA" id="ARBA00022729"/>
    </source>
</evidence>
<dbReference type="EMBL" id="FOCT01000027">
    <property type="protein sequence ID" value="SEO49170.1"/>
    <property type="molecule type" value="Genomic_DNA"/>
</dbReference>
<comment type="function">
    <text evidence="10">Participates in the translocation of lipoproteins from the inner membrane to the outer membrane. Only forms a complex with a lipoprotein if the residue after the N-terminal Cys is not an aspartate (The Asp acts as a targeting signal to indicate that the lipoprotein should stay in the inner membrane).</text>
</comment>
<keyword evidence="11" id="KW-0472">Membrane</keyword>
<dbReference type="Pfam" id="PF03548">
    <property type="entry name" value="LolA"/>
    <property type="match status" value="1"/>
</dbReference>
<reference evidence="12 13" key="1">
    <citation type="submission" date="2016-10" db="EMBL/GenBank/DDBJ databases">
        <authorList>
            <person name="de Groot N.N."/>
        </authorList>
    </citation>
    <scope>NUCLEOTIDE SEQUENCE [LARGE SCALE GENOMIC DNA]</scope>
    <source>
        <strain evidence="12 13">Nl18</strain>
    </source>
</reference>
<evidence type="ECO:0000256" key="8">
    <source>
        <dbReference type="ARBA" id="ARBA00022927"/>
    </source>
</evidence>
<evidence type="ECO:0000256" key="4">
    <source>
        <dbReference type="ARBA" id="ARBA00014035"/>
    </source>
</evidence>
<keyword evidence="12" id="KW-0449">Lipoprotein</keyword>
<comment type="subunit">
    <text evidence="3 10">Monomer.</text>
</comment>
<feature type="transmembrane region" description="Helical" evidence="11">
    <location>
        <begin position="24"/>
        <end position="43"/>
    </location>
</feature>
<evidence type="ECO:0000256" key="2">
    <source>
        <dbReference type="ARBA" id="ARBA00007615"/>
    </source>
</evidence>
<comment type="subcellular location">
    <subcellularLocation>
        <location evidence="1 10">Periplasm</location>
    </subcellularLocation>
</comment>
<evidence type="ECO:0000256" key="5">
    <source>
        <dbReference type="ARBA" id="ARBA00022448"/>
    </source>
</evidence>
<comment type="similarity">
    <text evidence="2 10">Belongs to the LolA family.</text>
</comment>
<protein>
    <recommendedName>
        <fullName evidence="4 10">Outer-membrane lipoprotein carrier protein</fullName>
    </recommendedName>
</protein>
<evidence type="ECO:0000256" key="1">
    <source>
        <dbReference type="ARBA" id="ARBA00004418"/>
    </source>
</evidence>
<dbReference type="SUPFAM" id="SSF89392">
    <property type="entry name" value="Prokaryotic lipoproteins and lipoprotein localization factors"/>
    <property type="match status" value="1"/>
</dbReference>
<evidence type="ECO:0000256" key="3">
    <source>
        <dbReference type="ARBA" id="ARBA00011245"/>
    </source>
</evidence>
<dbReference type="Gene3D" id="2.50.20.10">
    <property type="entry name" value="Lipoprotein localisation LolA/LolB/LppX"/>
    <property type="match status" value="1"/>
</dbReference>
<keyword evidence="5 10" id="KW-0813">Transport</keyword>